<evidence type="ECO:0000313" key="3">
    <source>
        <dbReference type="Proteomes" id="UP000245207"/>
    </source>
</evidence>
<keyword evidence="3" id="KW-1185">Reference proteome</keyword>
<dbReference type="EMBL" id="PKPP01000932">
    <property type="protein sequence ID" value="PWA87258.1"/>
    <property type="molecule type" value="Genomic_DNA"/>
</dbReference>
<name>A0A2U1PNB6_ARTAN</name>
<feature type="compositionally biased region" description="Basic and acidic residues" evidence="1">
    <location>
        <begin position="145"/>
        <end position="156"/>
    </location>
</feature>
<dbReference type="Proteomes" id="UP000245207">
    <property type="component" value="Unassembled WGS sequence"/>
</dbReference>
<proteinExistence type="predicted"/>
<reference evidence="2 3" key="1">
    <citation type="journal article" date="2018" name="Mol. Plant">
        <title>The genome of Artemisia annua provides insight into the evolution of Asteraceae family and artemisinin biosynthesis.</title>
        <authorList>
            <person name="Shen Q."/>
            <person name="Zhang L."/>
            <person name="Liao Z."/>
            <person name="Wang S."/>
            <person name="Yan T."/>
            <person name="Shi P."/>
            <person name="Liu M."/>
            <person name="Fu X."/>
            <person name="Pan Q."/>
            <person name="Wang Y."/>
            <person name="Lv Z."/>
            <person name="Lu X."/>
            <person name="Zhang F."/>
            <person name="Jiang W."/>
            <person name="Ma Y."/>
            <person name="Chen M."/>
            <person name="Hao X."/>
            <person name="Li L."/>
            <person name="Tang Y."/>
            <person name="Lv G."/>
            <person name="Zhou Y."/>
            <person name="Sun X."/>
            <person name="Brodelius P.E."/>
            <person name="Rose J.K.C."/>
            <person name="Tang K."/>
        </authorList>
    </citation>
    <scope>NUCLEOTIDE SEQUENCE [LARGE SCALE GENOMIC DNA]</scope>
    <source>
        <strain evidence="3">cv. Huhao1</strain>
        <tissue evidence="2">Leaf</tissue>
    </source>
</reference>
<comment type="caution">
    <text evidence="2">The sequence shown here is derived from an EMBL/GenBank/DDBJ whole genome shotgun (WGS) entry which is preliminary data.</text>
</comment>
<feature type="compositionally biased region" description="Acidic residues" evidence="1">
    <location>
        <begin position="172"/>
        <end position="182"/>
    </location>
</feature>
<evidence type="ECO:0008006" key="4">
    <source>
        <dbReference type="Google" id="ProtNLM"/>
    </source>
</evidence>
<sequence>MDAMTATMCHEGKGRLGYATVLVEVDAKRGLAEEIEIAYRGNLGITGSRKLVRVVYDWKPPCCSHCGVFGHSTISCGKRPRTNEEKAAIELEKIKKDATQKTTDEEGFQVVDKNKTKANLKNKVTMQNEKTGYNTTKGKNGVGKGDNRKVHVEYRKKQNQTDVPSSSHTEGSESDAGNELEEENVKQDDIPGKDIVDKFVNLKVKPSKEDTSKWSPTMFKYFKECWKEMCEKNKLNNGEMELEDVLEDTTAAAQFMTADELSG</sequence>
<protein>
    <recommendedName>
        <fullName evidence="4">Zinc knuckle CX2CX4HX4C</fullName>
    </recommendedName>
</protein>
<accession>A0A2U1PNB6</accession>
<dbReference type="InterPro" id="IPR040256">
    <property type="entry name" value="At4g02000-like"/>
</dbReference>
<dbReference type="PANTHER" id="PTHR31286:SF99">
    <property type="entry name" value="DUF4283 DOMAIN-CONTAINING PROTEIN"/>
    <property type="match status" value="1"/>
</dbReference>
<feature type="compositionally biased region" description="Polar residues" evidence="1">
    <location>
        <begin position="160"/>
        <end position="169"/>
    </location>
</feature>
<dbReference type="AlphaFoldDB" id="A0A2U1PNB6"/>
<gene>
    <name evidence="2" type="ORF">CTI12_AA133960</name>
</gene>
<feature type="compositionally biased region" description="Polar residues" evidence="1">
    <location>
        <begin position="119"/>
        <end position="129"/>
    </location>
</feature>
<organism evidence="2 3">
    <name type="scientific">Artemisia annua</name>
    <name type="common">Sweet wormwood</name>
    <dbReference type="NCBI Taxonomy" id="35608"/>
    <lineage>
        <taxon>Eukaryota</taxon>
        <taxon>Viridiplantae</taxon>
        <taxon>Streptophyta</taxon>
        <taxon>Embryophyta</taxon>
        <taxon>Tracheophyta</taxon>
        <taxon>Spermatophyta</taxon>
        <taxon>Magnoliopsida</taxon>
        <taxon>eudicotyledons</taxon>
        <taxon>Gunneridae</taxon>
        <taxon>Pentapetalae</taxon>
        <taxon>asterids</taxon>
        <taxon>campanulids</taxon>
        <taxon>Asterales</taxon>
        <taxon>Asteraceae</taxon>
        <taxon>Asteroideae</taxon>
        <taxon>Anthemideae</taxon>
        <taxon>Artemisiinae</taxon>
        <taxon>Artemisia</taxon>
    </lineage>
</organism>
<dbReference type="PANTHER" id="PTHR31286">
    <property type="entry name" value="GLYCINE-RICH CELL WALL STRUCTURAL PROTEIN 1.8-LIKE"/>
    <property type="match status" value="1"/>
</dbReference>
<feature type="region of interest" description="Disordered" evidence="1">
    <location>
        <begin position="119"/>
        <end position="188"/>
    </location>
</feature>
<feature type="compositionally biased region" description="Low complexity" evidence="1">
    <location>
        <begin position="130"/>
        <end position="139"/>
    </location>
</feature>
<evidence type="ECO:0000256" key="1">
    <source>
        <dbReference type="SAM" id="MobiDB-lite"/>
    </source>
</evidence>
<evidence type="ECO:0000313" key="2">
    <source>
        <dbReference type="EMBL" id="PWA87258.1"/>
    </source>
</evidence>